<evidence type="ECO:0000256" key="1">
    <source>
        <dbReference type="SAM" id="Phobius"/>
    </source>
</evidence>
<accession>A0A9W8ZYQ2</accession>
<dbReference type="EMBL" id="JANVFS010000034">
    <property type="protein sequence ID" value="KAJ4469710.1"/>
    <property type="molecule type" value="Genomic_DNA"/>
</dbReference>
<keyword evidence="1" id="KW-0472">Membrane</keyword>
<evidence type="ECO:0000313" key="3">
    <source>
        <dbReference type="Proteomes" id="UP001150238"/>
    </source>
</evidence>
<keyword evidence="1" id="KW-1133">Transmembrane helix</keyword>
<comment type="caution">
    <text evidence="2">The sequence shown here is derived from an EMBL/GenBank/DDBJ whole genome shotgun (WGS) entry which is preliminary data.</text>
</comment>
<proteinExistence type="predicted"/>
<reference evidence="2" key="2">
    <citation type="journal article" date="2023" name="Proc. Natl. Acad. Sci. U.S.A.">
        <title>A global phylogenomic analysis of the shiitake genus Lentinula.</title>
        <authorList>
            <person name="Sierra-Patev S."/>
            <person name="Min B."/>
            <person name="Naranjo-Ortiz M."/>
            <person name="Looney B."/>
            <person name="Konkel Z."/>
            <person name="Slot J.C."/>
            <person name="Sakamoto Y."/>
            <person name="Steenwyk J.L."/>
            <person name="Rokas A."/>
            <person name="Carro J."/>
            <person name="Camarero S."/>
            <person name="Ferreira P."/>
            <person name="Molpeceres G."/>
            <person name="Ruiz-Duenas F.J."/>
            <person name="Serrano A."/>
            <person name="Henrissat B."/>
            <person name="Drula E."/>
            <person name="Hughes K.W."/>
            <person name="Mata J.L."/>
            <person name="Ishikawa N.K."/>
            <person name="Vargas-Isla R."/>
            <person name="Ushijima S."/>
            <person name="Smith C.A."/>
            <person name="Donoghue J."/>
            <person name="Ahrendt S."/>
            <person name="Andreopoulos W."/>
            <person name="He G."/>
            <person name="LaButti K."/>
            <person name="Lipzen A."/>
            <person name="Ng V."/>
            <person name="Riley R."/>
            <person name="Sandor L."/>
            <person name="Barry K."/>
            <person name="Martinez A.T."/>
            <person name="Xiao Y."/>
            <person name="Gibbons J.G."/>
            <person name="Terashima K."/>
            <person name="Grigoriev I.V."/>
            <person name="Hibbett D."/>
        </authorList>
    </citation>
    <scope>NUCLEOTIDE SEQUENCE</scope>
    <source>
        <strain evidence="2">Sp2 HRB7682 ss15</strain>
    </source>
</reference>
<gene>
    <name evidence="2" type="ORF">C8J55DRAFT_492006</name>
</gene>
<reference evidence="2" key="1">
    <citation type="submission" date="2022-08" db="EMBL/GenBank/DDBJ databases">
        <authorList>
            <consortium name="DOE Joint Genome Institute"/>
            <person name="Min B."/>
            <person name="Riley R."/>
            <person name="Sierra-Patev S."/>
            <person name="Naranjo-Ortiz M."/>
            <person name="Looney B."/>
            <person name="Konkel Z."/>
            <person name="Slot J.C."/>
            <person name="Sakamoto Y."/>
            <person name="Steenwyk J.L."/>
            <person name="Rokas A."/>
            <person name="Carro J."/>
            <person name="Camarero S."/>
            <person name="Ferreira P."/>
            <person name="Molpeceres G."/>
            <person name="Ruiz-Duenas F.J."/>
            <person name="Serrano A."/>
            <person name="Henrissat B."/>
            <person name="Drula E."/>
            <person name="Hughes K.W."/>
            <person name="Mata J.L."/>
            <person name="Ishikawa N.K."/>
            <person name="Vargas-Isla R."/>
            <person name="Ushijima S."/>
            <person name="Smith C.A."/>
            <person name="Ahrendt S."/>
            <person name="Andreopoulos W."/>
            <person name="He G."/>
            <person name="Labutti K."/>
            <person name="Lipzen A."/>
            <person name="Ng V."/>
            <person name="Sandor L."/>
            <person name="Barry K."/>
            <person name="Martinez A.T."/>
            <person name="Xiao Y."/>
            <person name="Gibbons J.G."/>
            <person name="Terashima K."/>
            <person name="Hibbett D.S."/>
            <person name="Grigoriev I.V."/>
        </authorList>
    </citation>
    <scope>NUCLEOTIDE SEQUENCE</scope>
    <source>
        <strain evidence="2">Sp2 HRB7682 ss15</strain>
    </source>
</reference>
<protein>
    <submittedName>
        <fullName evidence="2">Uncharacterized protein</fullName>
    </submittedName>
</protein>
<name>A0A9W8ZYQ2_9AGAR</name>
<dbReference type="Proteomes" id="UP001150238">
    <property type="component" value="Unassembled WGS sequence"/>
</dbReference>
<organism evidence="2 3">
    <name type="scientific">Lentinula lateritia</name>
    <dbReference type="NCBI Taxonomy" id="40482"/>
    <lineage>
        <taxon>Eukaryota</taxon>
        <taxon>Fungi</taxon>
        <taxon>Dikarya</taxon>
        <taxon>Basidiomycota</taxon>
        <taxon>Agaricomycotina</taxon>
        <taxon>Agaricomycetes</taxon>
        <taxon>Agaricomycetidae</taxon>
        <taxon>Agaricales</taxon>
        <taxon>Marasmiineae</taxon>
        <taxon>Omphalotaceae</taxon>
        <taxon>Lentinula</taxon>
    </lineage>
</organism>
<feature type="transmembrane region" description="Helical" evidence="1">
    <location>
        <begin position="6"/>
        <end position="31"/>
    </location>
</feature>
<evidence type="ECO:0000313" key="2">
    <source>
        <dbReference type="EMBL" id="KAJ4469710.1"/>
    </source>
</evidence>
<keyword evidence="1" id="KW-0812">Transmembrane</keyword>
<sequence>MRASTVLFPSISLAVFLAITSLILPAAAILIPFKKSPKLPAIPSLSSGEFQILAYKDEQCNTRKSPLITVQHHFSEAQVYEAEYPTPKAKCALVQALPANCVLILYGKEDNNERNCLFALGTPPAAFVQDLGCGNALGSQRMIIEEVKC</sequence>
<dbReference type="AlphaFoldDB" id="A0A9W8ZYQ2"/>